<proteinExistence type="predicted"/>
<dbReference type="InterPro" id="IPR032466">
    <property type="entry name" value="Metal_Hydrolase"/>
</dbReference>
<dbReference type="AlphaFoldDB" id="A0A419SZ18"/>
<dbReference type="SUPFAM" id="SSF51338">
    <property type="entry name" value="Composite domain of metallo-dependent hydrolases"/>
    <property type="match status" value="1"/>
</dbReference>
<keyword evidence="2" id="KW-0378">Hydrolase</keyword>
<dbReference type="Gene3D" id="3.20.20.140">
    <property type="entry name" value="Metal-dependent hydrolases"/>
    <property type="match status" value="1"/>
</dbReference>
<keyword evidence="3" id="KW-1185">Reference proteome</keyword>
<dbReference type="SUPFAM" id="SSF51556">
    <property type="entry name" value="Metallo-dependent hydrolases"/>
    <property type="match status" value="1"/>
</dbReference>
<sequence>MKDIYYNAVIFVQMGLEAEAMGVENGRIVFAGTLFEARKKYDKEMVNWHDLKGAFVVPGFNDSHLHLLQYGHGLSCPDLSKHTSSIKEIKEVLHDFRQIKQDKPGAWLILRGWNQESFDGEKRMPTRHDLDQVSKEQPILIYRSCGHIACANSAALHIAGITRESKDPEGGSIDFDEALEPTGILREYAINLVSEKVPPPDRAEIKADIIRAMKQLNSYGITSVQSDDFGSFPGLSYETVMEVYKELEAEGGLTVKVYEQCLISNKKDLEDFIEKGYKTGKGSSFFTIGLLKLIGDGSLGARTACLSSPYADDELYPENCGISVYSQSELDDRVSYGADHGMQIAIHAIGDKAMEMAAHSIKKALKGNMDNPMRHGIVHCQITTKELIKTFQELNLHIYVQTIFMDHDNHVVEKRVGWELAADTYAFKTLLDLGIHVSNGSDAPVEEPDVLSGIQCAVTRTTLDGTKTFLPEQSITVEEALHTFTAMSARASFEENEKGSLLPGMAADFTVLSFDIRTCNPKQIREASVCQTFVNGICVYDSLA</sequence>
<dbReference type="Proteomes" id="UP000284277">
    <property type="component" value="Unassembled WGS sequence"/>
</dbReference>
<accession>A0A419SZ18</accession>
<dbReference type="RefSeq" id="WP_120198047.1">
    <property type="nucleotide sequence ID" value="NZ_MCIA01000031.1"/>
</dbReference>
<evidence type="ECO:0000313" key="3">
    <source>
        <dbReference type="Proteomes" id="UP000284277"/>
    </source>
</evidence>
<dbReference type="InterPro" id="IPR013108">
    <property type="entry name" value="Amidohydro_3"/>
</dbReference>
<dbReference type="EMBL" id="MCIA01000031">
    <property type="protein sequence ID" value="RKD30455.1"/>
    <property type="molecule type" value="Genomic_DNA"/>
</dbReference>
<reference evidence="2 3" key="1">
    <citation type="submission" date="2016-08" db="EMBL/GenBank/DDBJ databases">
        <title>A new outlook on sporulation: Clostridium algidixylanolyticum.</title>
        <authorList>
            <person name="Poppleton D.I."/>
            <person name="Gribaldo S."/>
        </authorList>
    </citation>
    <scope>NUCLEOTIDE SEQUENCE [LARGE SCALE GENOMIC DNA]</scope>
    <source>
        <strain evidence="2 3">SPL73</strain>
    </source>
</reference>
<gene>
    <name evidence="2" type="ORF">BET01_07690</name>
</gene>
<dbReference type="Gene3D" id="3.10.310.70">
    <property type="match status" value="1"/>
</dbReference>
<dbReference type="PANTHER" id="PTHR22642">
    <property type="entry name" value="IMIDAZOLONEPROPIONASE"/>
    <property type="match status" value="1"/>
</dbReference>
<dbReference type="InterPro" id="IPR033932">
    <property type="entry name" value="YtcJ-like"/>
</dbReference>
<dbReference type="OrthoDB" id="9767366at2"/>
<dbReference type="Gene3D" id="2.30.40.10">
    <property type="entry name" value="Urease, subunit C, domain 1"/>
    <property type="match status" value="1"/>
</dbReference>
<dbReference type="CDD" id="cd01300">
    <property type="entry name" value="YtcJ_like"/>
    <property type="match status" value="1"/>
</dbReference>
<feature type="domain" description="Amidohydrolase 3" evidence="1">
    <location>
        <begin position="50"/>
        <end position="540"/>
    </location>
</feature>
<evidence type="ECO:0000313" key="2">
    <source>
        <dbReference type="EMBL" id="RKD30455.1"/>
    </source>
</evidence>
<comment type="caution">
    <text evidence="2">The sequence shown here is derived from an EMBL/GenBank/DDBJ whole genome shotgun (WGS) entry which is preliminary data.</text>
</comment>
<protein>
    <submittedName>
        <fullName evidence="2">Amidohydrolase</fullName>
    </submittedName>
</protein>
<organism evidence="2 3">
    <name type="scientific">Lacrimispora algidixylanolytica</name>
    <dbReference type="NCBI Taxonomy" id="94868"/>
    <lineage>
        <taxon>Bacteria</taxon>
        <taxon>Bacillati</taxon>
        <taxon>Bacillota</taxon>
        <taxon>Clostridia</taxon>
        <taxon>Lachnospirales</taxon>
        <taxon>Lachnospiraceae</taxon>
        <taxon>Lacrimispora</taxon>
    </lineage>
</organism>
<dbReference type="Pfam" id="PF07969">
    <property type="entry name" value="Amidohydro_3"/>
    <property type="match status" value="1"/>
</dbReference>
<dbReference type="PANTHER" id="PTHR22642:SF2">
    <property type="entry name" value="PROTEIN LONG AFTER FAR-RED 3"/>
    <property type="match status" value="1"/>
</dbReference>
<evidence type="ECO:0000259" key="1">
    <source>
        <dbReference type="Pfam" id="PF07969"/>
    </source>
</evidence>
<name>A0A419SZ18_9FIRM</name>
<dbReference type="GO" id="GO:0016810">
    <property type="term" value="F:hydrolase activity, acting on carbon-nitrogen (but not peptide) bonds"/>
    <property type="evidence" value="ECO:0007669"/>
    <property type="project" value="InterPro"/>
</dbReference>
<dbReference type="InterPro" id="IPR011059">
    <property type="entry name" value="Metal-dep_hydrolase_composite"/>
</dbReference>